<comment type="caution">
    <text evidence="3">The sequence shown here is derived from an EMBL/GenBank/DDBJ whole genome shotgun (WGS) entry which is preliminary data.</text>
</comment>
<feature type="chain" id="PRO_5039123387" description="Lipoprotein" evidence="2">
    <location>
        <begin position="21"/>
        <end position="162"/>
    </location>
</feature>
<dbReference type="Proteomes" id="UP000549971">
    <property type="component" value="Unassembled WGS sequence"/>
</dbReference>
<feature type="signal peptide" evidence="2">
    <location>
        <begin position="1"/>
        <end position="20"/>
    </location>
</feature>
<reference evidence="3 4" key="1">
    <citation type="submission" date="2020-08" db="EMBL/GenBank/DDBJ databases">
        <title>Sequencing the genomes of 1000 actinobacteria strains.</title>
        <authorList>
            <person name="Klenk H.-P."/>
        </authorList>
    </citation>
    <scope>NUCLEOTIDE SEQUENCE [LARGE SCALE GENOMIC DNA]</scope>
    <source>
        <strain evidence="3 4">DSM 28967</strain>
    </source>
</reference>
<proteinExistence type="predicted"/>
<accession>A0A7W9J8J6</accession>
<dbReference type="EMBL" id="JACHMY010000001">
    <property type="protein sequence ID" value="MBB5837518.1"/>
    <property type="molecule type" value="Genomic_DNA"/>
</dbReference>
<feature type="compositionally biased region" description="Low complexity" evidence="1">
    <location>
        <begin position="25"/>
        <end position="45"/>
    </location>
</feature>
<dbReference type="AlphaFoldDB" id="A0A7W9J8J6"/>
<organism evidence="3 4">
    <name type="scientific">Kribbella italica</name>
    <dbReference type="NCBI Taxonomy" id="1540520"/>
    <lineage>
        <taxon>Bacteria</taxon>
        <taxon>Bacillati</taxon>
        <taxon>Actinomycetota</taxon>
        <taxon>Actinomycetes</taxon>
        <taxon>Propionibacteriales</taxon>
        <taxon>Kribbellaceae</taxon>
        <taxon>Kribbella</taxon>
    </lineage>
</organism>
<sequence>MRNLRLAAASATAAAGLLLAGCGDDSGAGSSPSPTASSTPTPSAPQAQPITVTRTGGFAGFDDKVVIGTDGVTTVSQRGKQTHKCKLDAAFLTSLHTAVGQVDWAGIGSTKPTIKHPDDMIIAISAGGGIARMEDPRLKPLATPVTQLLTEAAAPGKLCKPV</sequence>
<dbReference type="RefSeq" id="WP_337925832.1">
    <property type="nucleotide sequence ID" value="NZ_JACHMY010000001.1"/>
</dbReference>
<evidence type="ECO:0000313" key="4">
    <source>
        <dbReference type="Proteomes" id="UP000549971"/>
    </source>
</evidence>
<keyword evidence="2" id="KW-0732">Signal</keyword>
<name>A0A7W9J8J6_9ACTN</name>
<evidence type="ECO:0008006" key="5">
    <source>
        <dbReference type="Google" id="ProtNLM"/>
    </source>
</evidence>
<feature type="region of interest" description="Disordered" evidence="1">
    <location>
        <begin position="25"/>
        <end position="49"/>
    </location>
</feature>
<evidence type="ECO:0000256" key="1">
    <source>
        <dbReference type="SAM" id="MobiDB-lite"/>
    </source>
</evidence>
<gene>
    <name evidence="3" type="ORF">HDA39_004252</name>
</gene>
<keyword evidence="4" id="KW-1185">Reference proteome</keyword>
<dbReference type="PROSITE" id="PS51257">
    <property type="entry name" value="PROKAR_LIPOPROTEIN"/>
    <property type="match status" value="1"/>
</dbReference>
<evidence type="ECO:0000256" key="2">
    <source>
        <dbReference type="SAM" id="SignalP"/>
    </source>
</evidence>
<protein>
    <recommendedName>
        <fullName evidence="5">Lipoprotein</fullName>
    </recommendedName>
</protein>
<evidence type="ECO:0000313" key="3">
    <source>
        <dbReference type="EMBL" id="MBB5837518.1"/>
    </source>
</evidence>